<keyword evidence="2" id="KW-1185">Reference proteome</keyword>
<reference evidence="1 2" key="1">
    <citation type="submission" date="2024-01" db="EMBL/GenBank/DDBJ databases">
        <title>A draft genome for a cacao thread blight-causing isolate of Paramarasmius palmivorus.</title>
        <authorList>
            <person name="Baruah I.K."/>
            <person name="Bukari Y."/>
            <person name="Amoako-Attah I."/>
            <person name="Meinhardt L.W."/>
            <person name="Bailey B.A."/>
            <person name="Cohen S.P."/>
        </authorList>
    </citation>
    <scope>NUCLEOTIDE SEQUENCE [LARGE SCALE GENOMIC DNA]</scope>
    <source>
        <strain evidence="1 2">GH-12</strain>
    </source>
</reference>
<accession>A0AAW0ATJ9</accession>
<protein>
    <submittedName>
        <fullName evidence="1">Uncharacterized protein</fullName>
    </submittedName>
</protein>
<feature type="non-terminal residue" evidence="1">
    <location>
        <position position="69"/>
    </location>
</feature>
<evidence type="ECO:0000313" key="1">
    <source>
        <dbReference type="EMBL" id="KAK7016393.1"/>
    </source>
</evidence>
<dbReference type="EMBL" id="JAYKXP010000287">
    <property type="protein sequence ID" value="KAK7016393.1"/>
    <property type="molecule type" value="Genomic_DNA"/>
</dbReference>
<proteinExistence type="predicted"/>
<organism evidence="1 2">
    <name type="scientific">Paramarasmius palmivorus</name>
    <dbReference type="NCBI Taxonomy" id="297713"/>
    <lineage>
        <taxon>Eukaryota</taxon>
        <taxon>Fungi</taxon>
        <taxon>Dikarya</taxon>
        <taxon>Basidiomycota</taxon>
        <taxon>Agaricomycotina</taxon>
        <taxon>Agaricomycetes</taxon>
        <taxon>Agaricomycetidae</taxon>
        <taxon>Agaricales</taxon>
        <taxon>Marasmiineae</taxon>
        <taxon>Marasmiaceae</taxon>
        <taxon>Paramarasmius</taxon>
    </lineage>
</organism>
<sequence length="69" mass="7855">MQTINTQEDVEPALVEFLEGFYPLMKNAHRANRNMHKMKIDFMALDNAFPIPPDTISFPTGHALAIILQ</sequence>
<gene>
    <name evidence="1" type="ORF">VNI00_018919</name>
</gene>
<name>A0AAW0ATJ9_9AGAR</name>
<evidence type="ECO:0000313" key="2">
    <source>
        <dbReference type="Proteomes" id="UP001383192"/>
    </source>
</evidence>
<comment type="caution">
    <text evidence="1">The sequence shown here is derived from an EMBL/GenBank/DDBJ whole genome shotgun (WGS) entry which is preliminary data.</text>
</comment>
<dbReference type="Proteomes" id="UP001383192">
    <property type="component" value="Unassembled WGS sequence"/>
</dbReference>
<dbReference type="AlphaFoldDB" id="A0AAW0ATJ9"/>